<dbReference type="EC" id="1.1.5.8" evidence="2"/>
<accession>A0A7H4LTI5</accession>
<reference evidence="2 3" key="1">
    <citation type="submission" date="2018-06" db="EMBL/GenBank/DDBJ databases">
        <authorList>
            <consortium name="Pathogen Informatics"/>
            <person name="Doyle S."/>
        </authorList>
    </citation>
    <scope>NUCLEOTIDE SEQUENCE [LARGE SCALE GENOMIC DNA]</scope>
    <source>
        <strain evidence="2 3">NCTC11694</strain>
    </source>
</reference>
<protein>
    <submittedName>
        <fullName evidence="2">Glucose dehydrogenase</fullName>
        <ecNumber evidence="2">1.1.5.8</ecNumber>
    </submittedName>
</protein>
<dbReference type="Proteomes" id="UP000255050">
    <property type="component" value="Unassembled WGS sequence"/>
</dbReference>
<feature type="transmembrane region" description="Helical" evidence="1">
    <location>
        <begin position="96"/>
        <end position="113"/>
    </location>
</feature>
<keyword evidence="1" id="KW-1133">Transmembrane helix</keyword>
<dbReference type="AlphaFoldDB" id="A0A7H4LTI5"/>
<sequence length="136" mass="14381">MATGNAPRGFPRVLQWLLAGLMLIIGLAIGILGAKLASVGGTFYFAIMGLVMVIAAVLIFRSRRGGIILYAIAFIASIVWAISDAGWTYWPLFSRLFALGVLAFLAALVWPYLSRQPAKKRAVVWPGSGAGGGTVG</sequence>
<proteinExistence type="predicted"/>
<name>A0A7H4LTI5_9ENTR</name>
<feature type="transmembrane region" description="Helical" evidence="1">
    <location>
        <begin position="67"/>
        <end position="90"/>
    </location>
</feature>
<keyword evidence="2" id="KW-0560">Oxidoreductase</keyword>
<dbReference type="GO" id="GO:0047519">
    <property type="term" value="F:quinate dehydrogenase (quinone) activity"/>
    <property type="evidence" value="ECO:0007669"/>
    <property type="project" value="UniProtKB-EC"/>
</dbReference>
<keyword evidence="1" id="KW-0472">Membrane</keyword>
<comment type="caution">
    <text evidence="2">The sequence shown here is derived from an EMBL/GenBank/DDBJ whole genome shotgun (WGS) entry which is preliminary data.</text>
</comment>
<dbReference type="EMBL" id="UGJR01000002">
    <property type="protein sequence ID" value="STR39461.1"/>
    <property type="molecule type" value="Genomic_DNA"/>
</dbReference>
<keyword evidence="1" id="KW-0812">Transmembrane</keyword>
<evidence type="ECO:0000256" key="1">
    <source>
        <dbReference type="SAM" id="Phobius"/>
    </source>
</evidence>
<feature type="transmembrane region" description="Helical" evidence="1">
    <location>
        <begin position="43"/>
        <end position="60"/>
    </location>
</feature>
<evidence type="ECO:0000313" key="2">
    <source>
        <dbReference type="EMBL" id="STR39461.1"/>
    </source>
</evidence>
<organism evidence="2 3">
    <name type="scientific">Klebsiella michiganensis</name>
    <dbReference type="NCBI Taxonomy" id="1134687"/>
    <lineage>
        <taxon>Bacteria</taxon>
        <taxon>Pseudomonadati</taxon>
        <taxon>Pseudomonadota</taxon>
        <taxon>Gammaproteobacteria</taxon>
        <taxon>Enterobacterales</taxon>
        <taxon>Enterobacteriaceae</taxon>
        <taxon>Klebsiella/Raoultella group</taxon>
        <taxon>Klebsiella</taxon>
    </lineage>
</organism>
<feature type="transmembrane region" description="Helical" evidence="1">
    <location>
        <begin position="16"/>
        <end position="37"/>
    </location>
</feature>
<gene>
    <name evidence="2" type="primary">quiA_1</name>
    <name evidence="2" type="ORF">NCTC11694_00602</name>
</gene>
<evidence type="ECO:0000313" key="3">
    <source>
        <dbReference type="Proteomes" id="UP000255050"/>
    </source>
</evidence>